<protein>
    <recommendedName>
        <fullName evidence="3">4-oxalocrotonate tautomerase</fullName>
    </recommendedName>
</protein>
<proteinExistence type="predicted"/>
<dbReference type="HOGENOM" id="CLU_1821297_0_0_5"/>
<evidence type="ECO:0000313" key="1">
    <source>
        <dbReference type="EMBL" id="EGF92395.1"/>
    </source>
</evidence>
<dbReference type="AlphaFoldDB" id="F4QLX6"/>
<dbReference type="Proteomes" id="UP000006512">
    <property type="component" value="Unassembled WGS sequence"/>
</dbReference>
<dbReference type="eggNOG" id="ENOG5032TWF">
    <property type="taxonomic scope" value="Bacteria"/>
</dbReference>
<evidence type="ECO:0008006" key="3">
    <source>
        <dbReference type="Google" id="ProtNLM"/>
    </source>
</evidence>
<organism evidence="1 2">
    <name type="scientific">Asticcacaulis biprosthecium C19</name>
    <dbReference type="NCBI Taxonomy" id="715226"/>
    <lineage>
        <taxon>Bacteria</taxon>
        <taxon>Pseudomonadati</taxon>
        <taxon>Pseudomonadota</taxon>
        <taxon>Alphaproteobacteria</taxon>
        <taxon>Caulobacterales</taxon>
        <taxon>Caulobacteraceae</taxon>
        <taxon>Asticcacaulis</taxon>
    </lineage>
</organism>
<keyword evidence="2" id="KW-1185">Reference proteome</keyword>
<sequence length="138" mass="14773">MPLTLTLTDGALSDTAQAEAIAEITEAFLAAHNLTGNRVMTPNVTAHVNILEKGRAYAGGKPVEGAWLETKTPAFALADQQVQEKFFGDVTEILHRISGGTLSRDRIWTNGVHTVDGTWNLNGRPHLNEELGAAIAKG</sequence>
<reference evidence="2" key="1">
    <citation type="submission" date="2011-03" db="EMBL/GenBank/DDBJ databases">
        <title>Draft genome sequence of Brevundimonas diminuta.</title>
        <authorList>
            <person name="Brown P.J.B."/>
            <person name="Buechlein A."/>
            <person name="Hemmerich C."/>
            <person name="Brun Y.V."/>
        </authorList>
    </citation>
    <scope>NUCLEOTIDE SEQUENCE [LARGE SCALE GENOMIC DNA]</scope>
    <source>
        <strain evidence="2">C19</strain>
    </source>
</reference>
<name>F4QLX6_9CAUL</name>
<dbReference type="OrthoDB" id="1438441at2"/>
<accession>F4QLX6</accession>
<dbReference type="RefSeq" id="WP_006271570.1">
    <property type="nucleotide sequence ID" value="NZ_GL883077.1"/>
</dbReference>
<evidence type="ECO:0000313" key="2">
    <source>
        <dbReference type="Proteomes" id="UP000006512"/>
    </source>
</evidence>
<dbReference type="EMBL" id="GL883077">
    <property type="protein sequence ID" value="EGF92395.1"/>
    <property type="molecule type" value="Genomic_DNA"/>
</dbReference>
<gene>
    <name evidence="1" type="ORF">ABI_08310</name>
</gene>